<evidence type="ECO:0008006" key="2">
    <source>
        <dbReference type="Google" id="ProtNLM"/>
    </source>
</evidence>
<protein>
    <recommendedName>
        <fullName evidence="2">Uracil-DNA glycosylase-like domain-containing protein</fullName>
    </recommendedName>
</protein>
<reference evidence="1" key="1">
    <citation type="journal article" date="2015" name="Nature">
        <title>Complex archaea that bridge the gap between prokaryotes and eukaryotes.</title>
        <authorList>
            <person name="Spang A."/>
            <person name="Saw J.H."/>
            <person name="Jorgensen S.L."/>
            <person name="Zaremba-Niedzwiedzka K."/>
            <person name="Martijn J."/>
            <person name="Lind A.E."/>
            <person name="van Eijk R."/>
            <person name="Schleper C."/>
            <person name="Guy L."/>
            <person name="Ettema T.J."/>
        </authorList>
    </citation>
    <scope>NUCLEOTIDE SEQUENCE</scope>
</reference>
<organism evidence="1">
    <name type="scientific">marine sediment metagenome</name>
    <dbReference type="NCBI Taxonomy" id="412755"/>
    <lineage>
        <taxon>unclassified sequences</taxon>
        <taxon>metagenomes</taxon>
        <taxon>ecological metagenomes</taxon>
    </lineage>
</organism>
<dbReference type="AlphaFoldDB" id="A0A0F9G0K2"/>
<feature type="non-terminal residue" evidence="1">
    <location>
        <position position="1"/>
    </location>
</feature>
<proteinExistence type="predicted"/>
<sequence length="50" mass="6113">KLYHSSQFDVDVFPLFHPTYIKVYATKERREEFKEDVKVLKKLLSERKII</sequence>
<gene>
    <name evidence="1" type="ORF">LCGC14_1886880</name>
</gene>
<name>A0A0F9G0K2_9ZZZZ</name>
<evidence type="ECO:0000313" key="1">
    <source>
        <dbReference type="EMBL" id="KKL92214.1"/>
    </source>
</evidence>
<dbReference type="EMBL" id="LAZR01019527">
    <property type="protein sequence ID" value="KKL92214.1"/>
    <property type="molecule type" value="Genomic_DNA"/>
</dbReference>
<comment type="caution">
    <text evidence="1">The sequence shown here is derived from an EMBL/GenBank/DDBJ whole genome shotgun (WGS) entry which is preliminary data.</text>
</comment>
<accession>A0A0F9G0K2</accession>